<feature type="compositionally biased region" description="Basic and acidic residues" evidence="1">
    <location>
        <begin position="150"/>
        <end position="163"/>
    </location>
</feature>
<name>A0A061B788_RHOTO</name>
<dbReference type="EMBL" id="LK052946">
    <property type="protein sequence ID" value="CDR45772.1"/>
    <property type="molecule type" value="Genomic_DNA"/>
</dbReference>
<feature type="compositionally biased region" description="Acidic residues" evidence="1">
    <location>
        <begin position="167"/>
        <end position="209"/>
    </location>
</feature>
<feature type="region of interest" description="Disordered" evidence="1">
    <location>
        <begin position="1"/>
        <end position="24"/>
    </location>
</feature>
<feature type="compositionally biased region" description="Acidic residues" evidence="1">
    <location>
        <begin position="87"/>
        <end position="105"/>
    </location>
</feature>
<dbReference type="AlphaFoldDB" id="A0A061B788"/>
<feature type="compositionally biased region" description="Polar residues" evidence="1">
    <location>
        <begin position="73"/>
        <end position="83"/>
    </location>
</feature>
<gene>
    <name evidence="2" type="ORF">RHTO0S_11e04632g</name>
</gene>
<evidence type="ECO:0000313" key="2">
    <source>
        <dbReference type="EMBL" id="CDR45772.1"/>
    </source>
</evidence>
<protein>
    <submittedName>
        <fullName evidence="2">RHTO0S11e04632g1_1</fullName>
    </submittedName>
</protein>
<accession>A0A061B788</accession>
<proteinExistence type="predicted"/>
<feature type="region of interest" description="Disordered" evidence="1">
    <location>
        <begin position="73"/>
        <end position="117"/>
    </location>
</feature>
<evidence type="ECO:0000256" key="1">
    <source>
        <dbReference type="SAM" id="MobiDB-lite"/>
    </source>
</evidence>
<feature type="region of interest" description="Disordered" evidence="1">
    <location>
        <begin position="138"/>
        <end position="218"/>
    </location>
</feature>
<dbReference type="OrthoDB" id="10576595at2759"/>
<sequence>MASAPPVARVDFSSLPLWPSQTPLSPRPLTRSLENRCAACEFMAITSHESGEGVVEPAQGAVAREAFSTRPQIRTTRLASATASHDEDVEEQDISDSTSEDSSDMDQERPPHHHAWPAQLDHPLADVLIADGTDGVALGSPYLPYSPAEQVRRRMEARTREGADAGDGSEVEDESGEGEGEEGEGSSGGDDEGELENEDGEKEETEGEEAGGSSGNES</sequence>
<reference evidence="2" key="1">
    <citation type="journal article" date="2014" name="Genome Announc.">
        <title>Draft genome sequence of Rhodosporidium toruloides CECT1137, an oleaginous yeast of biotechnological interest.</title>
        <authorList>
            <person name="Morin N."/>
            <person name="Calcas X."/>
            <person name="Devillers H."/>
            <person name="Durrens P."/>
            <person name="Sherman D.J."/>
            <person name="Nicaud J.-M."/>
            <person name="Neuveglise C."/>
        </authorList>
    </citation>
    <scope>NUCLEOTIDE SEQUENCE</scope>
    <source>
        <strain evidence="2">CECT1137</strain>
    </source>
</reference>
<organism evidence="2">
    <name type="scientific">Rhodotorula toruloides</name>
    <name type="common">Yeast</name>
    <name type="synonym">Rhodosporidium toruloides</name>
    <dbReference type="NCBI Taxonomy" id="5286"/>
    <lineage>
        <taxon>Eukaryota</taxon>
        <taxon>Fungi</taxon>
        <taxon>Dikarya</taxon>
        <taxon>Basidiomycota</taxon>
        <taxon>Pucciniomycotina</taxon>
        <taxon>Microbotryomycetes</taxon>
        <taxon>Sporidiobolales</taxon>
        <taxon>Sporidiobolaceae</taxon>
        <taxon>Rhodotorula</taxon>
    </lineage>
</organism>